<dbReference type="Gene3D" id="3.40.50.12780">
    <property type="entry name" value="N-terminal domain of ligase-like"/>
    <property type="match status" value="1"/>
</dbReference>
<dbReference type="InterPro" id="IPR020845">
    <property type="entry name" value="AMP-binding_CS"/>
</dbReference>
<dbReference type="InterPro" id="IPR050237">
    <property type="entry name" value="ATP-dep_AMP-bd_enzyme"/>
</dbReference>
<feature type="domain" description="AMP-dependent synthetase/ligase" evidence="1">
    <location>
        <begin position="44"/>
        <end position="205"/>
    </location>
</feature>
<dbReference type="AlphaFoldDB" id="S2VY36"/>
<evidence type="ECO:0000259" key="1">
    <source>
        <dbReference type="Pfam" id="PF00501"/>
    </source>
</evidence>
<gene>
    <name evidence="2" type="ORF">HMPREF9306_02019</name>
</gene>
<dbReference type="STRING" id="883161.HMPREF9306_02019"/>
<dbReference type="SUPFAM" id="SSF56801">
    <property type="entry name" value="Acetyl-CoA synthetase-like"/>
    <property type="match status" value="1"/>
</dbReference>
<dbReference type="InterPro" id="IPR042099">
    <property type="entry name" value="ANL_N_sf"/>
</dbReference>
<dbReference type="EMBL" id="AGZR01000009">
    <property type="protein sequence ID" value="EPD32448.1"/>
    <property type="molecule type" value="Genomic_DNA"/>
</dbReference>
<dbReference type="Proteomes" id="UP000014417">
    <property type="component" value="Unassembled WGS sequence"/>
</dbReference>
<dbReference type="Gene3D" id="3.30.300.30">
    <property type="match status" value="1"/>
</dbReference>
<keyword evidence="3" id="KW-1185">Reference proteome</keyword>
<dbReference type="PANTHER" id="PTHR43767">
    <property type="entry name" value="LONG-CHAIN-FATTY-ACID--COA LIGASE"/>
    <property type="match status" value="1"/>
</dbReference>
<dbReference type="Pfam" id="PF00501">
    <property type="entry name" value="AMP-binding"/>
    <property type="match status" value="1"/>
</dbReference>
<organism evidence="2 3">
    <name type="scientific">Propionimicrobium lymphophilum ACS-093-V-SCH5</name>
    <dbReference type="NCBI Taxonomy" id="883161"/>
    <lineage>
        <taxon>Bacteria</taxon>
        <taxon>Bacillati</taxon>
        <taxon>Actinomycetota</taxon>
        <taxon>Actinomycetes</taxon>
        <taxon>Propionibacteriales</taxon>
        <taxon>Propionibacteriaceae</taxon>
        <taxon>Propionimicrobium</taxon>
    </lineage>
</organism>
<dbReference type="InterPro" id="IPR045851">
    <property type="entry name" value="AMP-bd_C_sf"/>
</dbReference>
<name>S2VY36_9ACTN</name>
<dbReference type="HOGENOM" id="CLU_000022_59_3_11"/>
<evidence type="ECO:0000313" key="3">
    <source>
        <dbReference type="Proteomes" id="UP000014417"/>
    </source>
</evidence>
<dbReference type="PANTHER" id="PTHR43767:SF1">
    <property type="entry name" value="NONRIBOSOMAL PEPTIDE SYNTHASE PES1 (EUROFUNG)-RELATED"/>
    <property type="match status" value="1"/>
</dbReference>
<dbReference type="PATRIC" id="fig|883161.3.peg.2008"/>
<sequence>MKCVLEVTAADQLLTRLPDALMGKASLAPLAAGQTPPDALLLDEPIDDDIAVVVTTSGSTGTPKGVELSAAALLVSAEATRKALGSFTWTCVLPTSYVAGLMVLVRGLADREHGGGGVRFASKDLSDLAPDPNFPNAISIVPTQLERAIRDARVAETLARYDQVLVGGAALRAQTLEAAADLGITVTRTYGMSETCGGMVYDGRPLPGVEVLIDEGRVRLKTPSAFSRYRGLPELTAQVLEGNIVTTNDRGRFVDGQLELLGRFDDVVISGGVNVDLAAAQAVVDELSAQPAVLFGVPDDEWGTKILIADEAARPIEWWRQELSGRLQKAALPKQVLAGALPRTSSGKVDFAALRERAN</sequence>
<protein>
    <recommendedName>
        <fullName evidence="1">AMP-dependent synthetase/ligase domain-containing protein</fullName>
    </recommendedName>
</protein>
<evidence type="ECO:0000313" key="2">
    <source>
        <dbReference type="EMBL" id="EPD32448.1"/>
    </source>
</evidence>
<dbReference type="InterPro" id="IPR000873">
    <property type="entry name" value="AMP-dep_synth/lig_dom"/>
</dbReference>
<dbReference type="PROSITE" id="PS00455">
    <property type="entry name" value="AMP_BINDING"/>
    <property type="match status" value="1"/>
</dbReference>
<accession>S2VY36</accession>
<reference evidence="2 3" key="1">
    <citation type="submission" date="2013-04" db="EMBL/GenBank/DDBJ databases">
        <title>The Genome Sequence of Propionimicrobium lymphophilum ACS-093-V-SCH5.</title>
        <authorList>
            <consortium name="The Broad Institute Genomics Platform"/>
            <person name="Earl A."/>
            <person name="Ward D."/>
            <person name="Feldgarden M."/>
            <person name="Gevers D."/>
            <person name="Saerens B."/>
            <person name="Vaneechoutte M."/>
            <person name="Walker B."/>
            <person name="Young S."/>
            <person name="Zeng Q."/>
            <person name="Gargeya S."/>
            <person name="Fitzgerald M."/>
            <person name="Haas B."/>
            <person name="Abouelleil A."/>
            <person name="Allen A.W."/>
            <person name="Alvarado L."/>
            <person name="Arachchi H.M."/>
            <person name="Berlin A.M."/>
            <person name="Chapman S.B."/>
            <person name="Gainer-Dewar J."/>
            <person name="Goldberg J."/>
            <person name="Griggs A."/>
            <person name="Gujja S."/>
            <person name="Hansen M."/>
            <person name="Howarth C."/>
            <person name="Imamovic A."/>
            <person name="Ireland A."/>
            <person name="Larimer J."/>
            <person name="McCowan C."/>
            <person name="Murphy C."/>
            <person name="Pearson M."/>
            <person name="Poon T.W."/>
            <person name="Priest M."/>
            <person name="Roberts A."/>
            <person name="Saif S."/>
            <person name="Shea T."/>
            <person name="Sisk P."/>
            <person name="Sykes S."/>
            <person name="Wortman J."/>
            <person name="Nusbaum C."/>
            <person name="Birren B."/>
        </authorList>
    </citation>
    <scope>NUCLEOTIDE SEQUENCE [LARGE SCALE GENOMIC DNA]</scope>
    <source>
        <strain evidence="2 3">ACS-093-V-SCH5</strain>
    </source>
</reference>
<proteinExistence type="predicted"/>
<dbReference type="GO" id="GO:0016878">
    <property type="term" value="F:acid-thiol ligase activity"/>
    <property type="evidence" value="ECO:0007669"/>
    <property type="project" value="UniProtKB-ARBA"/>
</dbReference>
<comment type="caution">
    <text evidence="2">The sequence shown here is derived from an EMBL/GenBank/DDBJ whole genome shotgun (WGS) entry which is preliminary data.</text>
</comment>